<evidence type="ECO:0000313" key="1">
    <source>
        <dbReference type="EMBL" id="OAQ14844.1"/>
    </source>
</evidence>
<sequence length="86" mass="9905">MTATIDIRIANMQKMEENKFARMMEIVEQRVGEEFPQAIVRVRKSSSISDINVFGLGKEGKKTVAEFMESLFEEGSAFDELNDEYY</sequence>
<gene>
    <name evidence="1" type="ORF">F480_11030</name>
</gene>
<organism evidence="1 2">
    <name type="scientific">Bibersteinia trehalosi Y31</name>
    <dbReference type="NCBI Taxonomy" id="1261658"/>
    <lineage>
        <taxon>Bacteria</taxon>
        <taxon>Pseudomonadati</taxon>
        <taxon>Pseudomonadota</taxon>
        <taxon>Gammaproteobacteria</taxon>
        <taxon>Pasteurellales</taxon>
        <taxon>Pasteurellaceae</taxon>
        <taxon>Bibersteinia</taxon>
    </lineage>
</organism>
<dbReference type="InterPro" id="IPR036687">
    <property type="entry name" value="DinI-like_sf"/>
</dbReference>
<reference evidence="1 2" key="1">
    <citation type="submission" date="2014-01" db="EMBL/GenBank/DDBJ databases">
        <authorList>
            <person name="Zuccon D."/>
        </authorList>
    </citation>
    <scope>NUCLEOTIDE SEQUENCE [LARGE SCALE GENOMIC DNA]</scope>
    <source>
        <strain evidence="1 2">Y31</strain>
    </source>
</reference>
<accession>A0A179CY52</accession>
<proteinExistence type="predicted"/>
<protein>
    <submittedName>
        <fullName evidence="1">DinI-like family protein</fullName>
    </submittedName>
</protein>
<name>A0A179CY52_BIBTR</name>
<dbReference type="EMBL" id="JACI01000002">
    <property type="protein sequence ID" value="OAQ14844.1"/>
    <property type="molecule type" value="Genomic_DNA"/>
</dbReference>
<dbReference type="RefSeq" id="WP_015432652.1">
    <property type="nucleotide sequence ID" value="NZ_JACI01000002.1"/>
</dbReference>
<dbReference type="SUPFAM" id="SSF54857">
    <property type="entry name" value="DNA damage-inducible protein DinI"/>
    <property type="match status" value="1"/>
</dbReference>
<comment type="caution">
    <text evidence="1">The sequence shown here is derived from an EMBL/GenBank/DDBJ whole genome shotgun (WGS) entry which is preliminary data.</text>
</comment>
<dbReference type="Pfam" id="PF06183">
    <property type="entry name" value="DinI"/>
    <property type="match status" value="1"/>
</dbReference>
<dbReference type="Gene3D" id="3.30.910.10">
    <property type="entry name" value="DinI-like"/>
    <property type="match status" value="1"/>
</dbReference>
<dbReference type="AlphaFoldDB" id="A0A179CY52"/>
<dbReference type="InterPro" id="IPR010391">
    <property type="entry name" value="DNA_damage-inducible_DinI-like"/>
</dbReference>
<dbReference type="PATRIC" id="fig|1261658.3.peg.2207"/>
<dbReference type="Proteomes" id="UP000078358">
    <property type="component" value="Unassembled WGS sequence"/>
</dbReference>
<evidence type="ECO:0000313" key="2">
    <source>
        <dbReference type="Proteomes" id="UP000078358"/>
    </source>
</evidence>